<evidence type="ECO:0000313" key="2">
    <source>
        <dbReference type="EMBL" id="MBK4736596.1"/>
    </source>
</evidence>
<comment type="caution">
    <text evidence="2">The sequence shown here is derived from an EMBL/GenBank/DDBJ whole genome shotgun (WGS) entry which is preliminary data.</text>
</comment>
<keyword evidence="1" id="KW-0812">Transmembrane</keyword>
<feature type="transmembrane region" description="Helical" evidence="1">
    <location>
        <begin position="47"/>
        <end position="67"/>
    </location>
</feature>
<sequence>MKALTIGILAAPLAWTAQELVSYGFVSRLCGDTNAAAVQHFAGASPMFLLISAITLVIALAGTWLGWNNWRRVRDVRRESNLEPREIHAERTRFMARVGLICNVVALCAFAFTISTLFVAPLCPA</sequence>
<proteinExistence type="predicted"/>
<accession>A0A934SWZ0</accession>
<feature type="transmembrane region" description="Helical" evidence="1">
    <location>
        <begin position="98"/>
        <end position="120"/>
    </location>
</feature>
<keyword evidence="3" id="KW-1185">Reference proteome</keyword>
<organism evidence="2 3">
    <name type="scientific">Noviherbaspirillum pedocola</name>
    <dbReference type="NCBI Taxonomy" id="2801341"/>
    <lineage>
        <taxon>Bacteria</taxon>
        <taxon>Pseudomonadati</taxon>
        <taxon>Pseudomonadota</taxon>
        <taxon>Betaproteobacteria</taxon>
        <taxon>Burkholderiales</taxon>
        <taxon>Oxalobacteraceae</taxon>
        <taxon>Noviherbaspirillum</taxon>
    </lineage>
</organism>
<reference evidence="2" key="1">
    <citation type="submission" date="2021-01" db="EMBL/GenBank/DDBJ databases">
        <title>Genome sequence of strain Noviherbaspirillum sp. DKR-6.</title>
        <authorList>
            <person name="Chaudhary D.K."/>
        </authorList>
    </citation>
    <scope>NUCLEOTIDE SEQUENCE</scope>
    <source>
        <strain evidence="2">DKR-6</strain>
    </source>
</reference>
<dbReference type="RefSeq" id="WP_200594197.1">
    <property type="nucleotide sequence ID" value="NZ_JAEPBG010000008.1"/>
</dbReference>
<gene>
    <name evidence="2" type="ORF">JJB74_18380</name>
</gene>
<keyword evidence="1" id="KW-1133">Transmembrane helix</keyword>
<evidence type="ECO:0000256" key="1">
    <source>
        <dbReference type="SAM" id="Phobius"/>
    </source>
</evidence>
<dbReference type="Proteomes" id="UP000622890">
    <property type="component" value="Unassembled WGS sequence"/>
</dbReference>
<name>A0A934SWZ0_9BURK</name>
<evidence type="ECO:0000313" key="3">
    <source>
        <dbReference type="Proteomes" id="UP000622890"/>
    </source>
</evidence>
<dbReference type="EMBL" id="JAEPBG010000008">
    <property type="protein sequence ID" value="MBK4736596.1"/>
    <property type="molecule type" value="Genomic_DNA"/>
</dbReference>
<protein>
    <submittedName>
        <fullName evidence="2">Uncharacterized protein</fullName>
    </submittedName>
</protein>
<dbReference type="AlphaFoldDB" id="A0A934SWZ0"/>
<keyword evidence="1" id="KW-0472">Membrane</keyword>